<dbReference type="EMBL" id="KB445561">
    <property type="protein sequence ID" value="EMC92885.1"/>
    <property type="molecule type" value="Genomic_DNA"/>
</dbReference>
<evidence type="ECO:0000313" key="1">
    <source>
        <dbReference type="EMBL" id="EMC92885.1"/>
    </source>
</evidence>
<accession>M2N2J1</accession>
<sequence>MLSEQSKLRNVICSRGYMSAAGEWLALAVQLAGIGRVISKKYYPSTLYQPRLETYWNFDYHQGRKQAKGEADYNVPLVWRS</sequence>
<dbReference type="AlphaFoldDB" id="M2N2J1"/>
<dbReference type="GeneID" id="19113342"/>
<gene>
    <name evidence="1" type="ORF">BAUCODRAFT_37797</name>
</gene>
<protein>
    <submittedName>
        <fullName evidence="1">Uncharacterized protein</fullName>
    </submittedName>
</protein>
<reference evidence="1 2" key="1">
    <citation type="journal article" date="2012" name="PLoS Pathog.">
        <title>Diverse lifestyles and strategies of plant pathogenesis encoded in the genomes of eighteen Dothideomycetes fungi.</title>
        <authorList>
            <person name="Ohm R.A."/>
            <person name="Feau N."/>
            <person name="Henrissat B."/>
            <person name="Schoch C.L."/>
            <person name="Horwitz B.A."/>
            <person name="Barry K.W."/>
            <person name="Condon B.J."/>
            <person name="Copeland A.C."/>
            <person name="Dhillon B."/>
            <person name="Glaser F."/>
            <person name="Hesse C.N."/>
            <person name="Kosti I."/>
            <person name="LaButti K."/>
            <person name="Lindquist E.A."/>
            <person name="Lucas S."/>
            <person name="Salamov A.A."/>
            <person name="Bradshaw R.E."/>
            <person name="Ciuffetti L."/>
            <person name="Hamelin R.C."/>
            <person name="Kema G.H.J."/>
            <person name="Lawrence C."/>
            <person name="Scott J.A."/>
            <person name="Spatafora J.W."/>
            <person name="Turgeon B.G."/>
            <person name="de Wit P.J.G.M."/>
            <person name="Zhong S."/>
            <person name="Goodwin S.B."/>
            <person name="Grigoriev I.V."/>
        </authorList>
    </citation>
    <scope>NUCLEOTIDE SEQUENCE [LARGE SCALE GENOMIC DNA]</scope>
    <source>
        <strain evidence="1 2">UAMH 10762</strain>
    </source>
</reference>
<name>M2N2J1_BAUPA</name>
<dbReference type="RefSeq" id="XP_007679829.1">
    <property type="nucleotide sequence ID" value="XM_007681639.1"/>
</dbReference>
<proteinExistence type="predicted"/>
<dbReference type="HOGENOM" id="CLU_2573533_0_0_1"/>
<evidence type="ECO:0000313" key="2">
    <source>
        <dbReference type="Proteomes" id="UP000011761"/>
    </source>
</evidence>
<organism evidence="1 2">
    <name type="scientific">Baudoinia panamericana (strain UAMH 10762)</name>
    <name type="common">Angels' share fungus</name>
    <name type="synonym">Baudoinia compniacensis (strain UAMH 10762)</name>
    <dbReference type="NCBI Taxonomy" id="717646"/>
    <lineage>
        <taxon>Eukaryota</taxon>
        <taxon>Fungi</taxon>
        <taxon>Dikarya</taxon>
        <taxon>Ascomycota</taxon>
        <taxon>Pezizomycotina</taxon>
        <taxon>Dothideomycetes</taxon>
        <taxon>Dothideomycetidae</taxon>
        <taxon>Mycosphaerellales</taxon>
        <taxon>Teratosphaeriaceae</taxon>
        <taxon>Baudoinia</taxon>
    </lineage>
</organism>
<dbReference type="Proteomes" id="UP000011761">
    <property type="component" value="Unassembled WGS sequence"/>
</dbReference>
<keyword evidence="2" id="KW-1185">Reference proteome</keyword>
<dbReference type="KEGG" id="bcom:BAUCODRAFT_37797"/>